<gene>
    <name evidence="1" type="ORF">O4328_41310</name>
    <name evidence="2" type="ORF">Q5707_21455</name>
</gene>
<evidence type="ECO:0000313" key="2">
    <source>
        <dbReference type="EMBL" id="WLF44525.1"/>
    </source>
</evidence>
<keyword evidence="3" id="KW-1185">Reference proteome</keyword>
<protein>
    <submittedName>
        <fullName evidence="2">Uncharacterized protein</fullName>
    </submittedName>
</protein>
<dbReference type="RefSeq" id="WP_269592751.1">
    <property type="nucleotide sequence ID" value="NZ_CP130953.1"/>
</dbReference>
<evidence type="ECO:0000313" key="4">
    <source>
        <dbReference type="Proteomes" id="UP001231166"/>
    </source>
</evidence>
<proteinExistence type="predicted"/>
<organism evidence="2 4">
    <name type="scientific">Rhodococcus opacus</name>
    <name type="common">Nocardia opaca</name>
    <dbReference type="NCBI Taxonomy" id="37919"/>
    <lineage>
        <taxon>Bacteria</taxon>
        <taxon>Bacillati</taxon>
        <taxon>Actinomycetota</taxon>
        <taxon>Actinomycetes</taxon>
        <taxon>Mycobacteriales</taxon>
        <taxon>Nocardiaceae</taxon>
        <taxon>Rhodococcus</taxon>
    </lineage>
</organism>
<sequence>MFDITVGGRSATPGDCLPDWTIRDRLGVVVREPWGALGASLLMQASALLHYQVRPIRRTTAAQYPQIYVFHVGRMHGDHSSFDVWPPRHEIRVDDDPAGLLGAINDLAITRLALPDRNERNLDFLHSALTGWSDEAVVRENLASAWAYSADGHVGSSDIRMRSSAPELERMSTWALDPQATYQRYSPLSDTQLVEEMQLGPSTASDLRRWLETLSGRIGETSARARAEVGQRRGQMVESRTQTYRRLSVDEMLRLL</sequence>
<reference evidence="1" key="1">
    <citation type="submission" date="2022-12" db="EMBL/GenBank/DDBJ databases">
        <authorList>
            <person name="Krivoruchko A.V."/>
            <person name="Elkin A."/>
        </authorList>
    </citation>
    <scope>NUCLEOTIDE SEQUENCE</scope>
    <source>
        <strain evidence="1">IEGM 249</strain>
    </source>
</reference>
<accession>A0AAX3Y5D2</accession>
<evidence type="ECO:0000313" key="1">
    <source>
        <dbReference type="EMBL" id="MCZ4590000.1"/>
    </source>
</evidence>
<dbReference type="EMBL" id="JAPWIS010000039">
    <property type="protein sequence ID" value="MCZ4590000.1"/>
    <property type="molecule type" value="Genomic_DNA"/>
</dbReference>
<evidence type="ECO:0000313" key="3">
    <source>
        <dbReference type="Proteomes" id="UP001066327"/>
    </source>
</evidence>
<dbReference type="AlphaFoldDB" id="A0AAX3Y5D2"/>
<dbReference type="Proteomes" id="UP001066327">
    <property type="component" value="Unassembled WGS sequence"/>
</dbReference>
<reference evidence="2" key="2">
    <citation type="submission" date="2023-07" db="EMBL/GenBank/DDBJ databases">
        <title>Genomic analysis of Rhodococcus opacus VOC-14 with glycol ethers degradation activity.</title>
        <authorList>
            <person name="Narkevich D.A."/>
            <person name="Hlushen A.M."/>
            <person name="Akhremchuk A.E."/>
            <person name="Sikolenko M.A."/>
            <person name="Valentovich L.N."/>
        </authorList>
    </citation>
    <scope>NUCLEOTIDE SEQUENCE</scope>
    <source>
        <strain evidence="2">VOC-14</strain>
    </source>
</reference>
<name>A0AAX3Y5D2_RHOOP</name>
<dbReference type="EMBL" id="CP130953">
    <property type="protein sequence ID" value="WLF44525.1"/>
    <property type="molecule type" value="Genomic_DNA"/>
</dbReference>
<dbReference type="Proteomes" id="UP001231166">
    <property type="component" value="Chromosome"/>
</dbReference>